<dbReference type="STRING" id="1121305.CLCOL_03610"/>
<dbReference type="Proteomes" id="UP000075374">
    <property type="component" value="Unassembled WGS sequence"/>
</dbReference>
<keyword evidence="4 5" id="KW-0472">Membrane</keyword>
<dbReference type="AlphaFoldDB" id="A0A151AS27"/>
<name>A0A151AS27_9CLOT</name>
<dbReference type="PANTHER" id="PTHR35529:SF1">
    <property type="entry name" value="MANGANESE EFFLUX PUMP MNTP-RELATED"/>
    <property type="match status" value="1"/>
</dbReference>
<dbReference type="PANTHER" id="PTHR35529">
    <property type="entry name" value="MANGANESE EFFLUX PUMP MNTP-RELATED"/>
    <property type="match status" value="1"/>
</dbReference>
<proteinExistence type="predicted"/>
<keyword evidence="2 5" id="KW-0812">Transmembrane</keyword>
<feature type="transmembrane region" description="Helical" evidence="5">
    <location>
        <begin position="41"/>
        <end position="65"/>
    </location>
</feature>
<protein>
    <submittedName>
        <fullName evidence="6">Manganese efflux pump MntP</fullName>
    </submittedName>
</protein>
<keyword evidence="1" id="KW-1003">Cell membrane</keyword>
<evidence type="ECO:0000256" key="1">
    <source>
        <dbReference type="ARBA" id="ARBA00022475"/>
    </source>
</evidence>
<evidence type="ECO:0000256" key="5">
    <source>
        <dbReference type="SAM" id="Phobius"/>
    </source>
</evidence>
<evidence type="ECO:0000313" key="6">
    <source>
        <dbReference type="EMBL" id="KYH30415.1"/>
    </source>
</evidence>
<feature type="transmembrane region" description="Helical" evidence="5">
    <location>
        <begin position="71"/>
        <end position="89"/>
    </location>
</feature>
<gene>
    <name evidence="6" type="primary">mntP</name>
    <name evidence="6" type="ORF">CLCOL_03610</name>
</gene>
<reference evidence="6 7" key="1">
    <citation type="submission" date="2016-02" db="EMBL/GenBank/DDBJ databases">
        <title>Genome sequence of Clostridium colicanis DSM 13634.</title>
        <authorList>
            <person name="Poehlein A."/>
            <person name="Daniel R."/>
        </authorList>
    </citation>
    <scope>NUCLEOTIDE SEQUENCE [LARGE SCALE GENOMIC DNA]</scope>
    <source>
        <strain evidence="6 7">DSM 13634</strain>
    </source>
</reference>
<evidence type="ECO:0000256" key="3">
    <source>
        <dbReference type="ARBA" id="ARBA00022989"/>
    </source>
</evidence>
<evidence type="ECO:0000256" key="2">
    <source>
        <dbReference type="ARBA" id="ARBA00022692"/>
    </source>
</evidence>
<keyword evidence="7" id="KW-1185">Reference proteome</keyword>
<keyword evidence="3 5" id="KW-1133">Transmembrane helix</keyword>
<sequence length="187" mass="20761">METFYIEIYSLFIISLALALDAFGVSLSIGLNPAVDRKSKIWFCISFAFFQFLLSYIGAFLGYLFNTYILSIPKIIGGIIIAIVGILMLKEDMDNNNNILINKKMYLILGISVSIDAAVIGFTALNSITVFFVLLEATVFIGLITLIMCITAFIIANHLRKINVISKYADYVGGVILILFGLKMIFL</sequence>
<dbReference type="EMBL" id="LTBB01000001">
    <property type="protein sequence ID" value="KYH30415.1"/>
    <property type="molecule type" value="Genomic_DNA"/>
</dbReference>
<dbReference type="Pfam" id="PF02659">
    <property type="entry name" value="Mntp"/>
    <property type="match status" value="1"/>
</dbReference>
<feature type="transmembrane region" description="Helical" evidence="5">
    <location>
        <begin position="168"/>
        <end position="186"/>
    </location>
</feature>
<accession>A0A151AS27</accession>
<evidence type="ECO:0000256" key="4">
    <source>
        <dbReference type="ARBA" id="ARBA00023136"/>
    </source>
</evidence>
<feature type="transmembrane region" description="Helical" evidence="5">
    <location>
        <begin position="6"/>
        <end position="29"/>
    </location>
</feature>
<organism evidence="6 7">
    <name type="scientific">Clostridium colicanis DSM 13634</name>
    <dbReference type="NCBI Taxonomy" id="1121305"/>
    <lineage>
        <taxon>Bacteria</taxon>
        <taxon>Bacillati</taxon>
        <taxon>Bacillota</taxon>
        <taxon>Clostridia</taxon>
        <taxon>Eubacteriales</taxon>
        <taxon>Clostridiaceae</taxon>
        <taxon>Clostridium</taxon>
    </lineage>
</organism>
<evidence type="ECO:0000313" key="7">
    <source>
        <dbReference type="Proteomes" id="UP000075374"/>
    </source>
</evidence>
<feature type="transmembrane region" description="Helical" evidence="5">
    <location>
        <begin position="105"/>
        <end position="125"/>
    </location>
</feature>
<feature type="transmembrane region" description="Helical" evidence="5">
    <location>
        <begin position="131"/>
        <end position="156"/>
    </location>
</feature>
<dbReference type="PATRIC" id="fig|1121305.3.peg.360"/>
<dbReference type="InterPro" id="IPR003810">
    <property type="entry name" value="Mntp/YtaF"/>
</dbReference>
<comment type="caution">
    <text evidence="6">The sequence shown here is derived from an EMBL/GenBank/DDBJ whole genome shotgun (WGS) entry which is preliminary data.</text>
</comment>